<accession>A0A8J7KLZ7</accession>
<sequence>MTDCLFCRIVRGELPATVVLDTEHLLAFRDIHPQAPTHVVVVPKTHYDNAVELATADPALAGELVAAAGQVAKADGLDSFRLVTNTGAEAGQSVFHVHLHVLGGRALGHLG</sequence>
<dbReference type="InterPro" id="IPR036265">
    <property type="entry name" value="HIT-like_sf"/>
</dbReference>
<dbReference type="EMBL" id="JADOUF010000001">
    <property type="protein sequence ID" value="MBG6138576.1"/>
    <property type="molecule type" value="Genomic_DNA"/>
</dbReference>
<dbReference type="GO" id="GO:0003824">
    <property type="term" value="F:catalytic activity"/>
    <property type="evidence" value="ECO:0007669"/>
    <property type="project" value="InterPro"/>
</dbReference>
<dbReference type="InterPro" id="IPR001310">
    <property type="entry name" value="Histidine_triad_HIT"/>
</dbReference>
<reference evidence="5" key="1">
    <citation type="submission" date="2020-11" db="EMBL/GenBank/DDBJ databases">
        <title>Sequencing the genomes of 1000 actinobacteria strains.</title>
        <authorList>
            <person name="Klenk H.-P."/>
        </authorList>
    </citation>
    <scope>NUCLEOTIDE SEQUENCE</scope>
    <source>
        <strain evidence="5">DSM 45356</strain>
    </source>
</reference>
<feature type="domain" description="HIT" evidence="4">
    <location>
        <begin position="5"/>
        <end position="111"/>
    </location>
</feature>
<gene>
    <name evidence="5" type="ORF">IW245_004770</name>
</gene>
<dbReference type="PROSITE" id="PS51084">
    <property type="entry name" value="HIT_2"/>
    <property type="match status" value="1"/>
</dbReference>
<dbReference type="AlphaFoldDB" id="A0A8J7KLZ7"/>
<dbReference type="Proteomes" id="UP000622552">
    <property type="component" value="Unassembled WGS sequence"/>
</dbReference>
<dbReference type="PANTHER" id="PTHR23089">
    <property type="entry name" value="HISTIDINE TRIAD HIT PROTEIN"/>
    <property type="match status" value="1"/>
</dbReference>
<dbReference type="PRINTS" id="PR00332">
    <property type="entry name" value="HISTRIAD"/>
</dbReference>
<dbReference type="RefSeq" id="WP_197005317.1">
    <property type="nucleotide sequence ID" value="NZ_BONS01000025.1"/>
</dbReference>
<organism evidence="5 6">
    <name type="scientific">Longispora fulva</name>
    <dbReference type="NCBI Taxonomy" id="619741"/>
    <lineage>
        <taxon>Bacteria</taxon>
        <taxon>Bacillati</taxon>
        <taxon>Actinomycetota</taxon>
        <taxon>Actinomycetes</taxon>
        <taxon>Micromonosporales</taxon>
        <taxon>Micromonosporaceae</taxon>
        <taxon>Longispora</taxon>
    </lineage>
</organism>
<evidence type="ECO:0000256" key="2">
    <source>
        <dbReference type="PIRSR" id="PIRSR601310-3"/>
    </source>
</evidence>
<proteinExistence type="predicted"/>
<dbReference type="PROSITE" id="PS00892">
    <property type="entry name" value="HIT_1"/>
    <property type="match status" value="1"/>
</dbReference>
<dbReference type="InterPro" id="IPR011146">
    <property type="entry name" value="HIT-like"/>
</dbReference>
<evidence type="ECO:0000256" key="3">
    <source>
        <dbReference type="PROSITE-ProRule" id="PRU00464"/>
    </source>
</evidence>
<keyword evidence="6" id="KW-1185">Reference proteome</keyword>
<feature type="short sequence motif" description="Histidine triad motif" evidence="2 3">
    <location>
        <begin position="96"/>
        <end position="100"/>
    </location>
</feature>
<evidence type="ECO:0000256" key="1">
    <source>
        <dbReference type="PIRSR" id="PIRSR601310-1"/>
    </source>
</evidence>
<name>A0A8J7KLZ7_9ACTN</name>
<protein>
    <submittedName>
        <fullName evidence="5">Histidine triad (HIT) family protein</fullName>
    </submittedName>
</protein>
<dbReference type="SUPFAM" id="SSF54197">
    <property type="entry name" value="HIT-like"/>
    <property type="match status" value="1"/>
</dbReference>
<evidence type="ECO:0000313" key="5">
    <source>
        <dbReference type="EMBL" id="MBG6138576.1"/>
    </source>
</evidence>
<dbReference type="Pfam" id="PF01230">
    <property type="entry name" value="HIT"/>
    <property type="match status" value="1"/>
</dbReference>
<dbReference type="InterPro" id="IPR019808">
    <property type="entry name" value="Histidine_triad_CS"/>
</dbReference>
<dbReference type="Gene3D" id="3.30.428.10">
    <property type="entry name" value="HIT-like"/>
    <property type="match status" value="1"/>
</dbReference>
<evidence type="ECO:0000313" key="6">
    <source>
        <dbReference type="Proteomes" id="UP000622552"/>
    </source>
</evidence>
<evidence type="ECO:0000259" key="4">
    <source>
        <dbReference type="PROSITE" id="PS51084"/>
    </source>
</evidence>
<feature type="active site" description="Tele-AMP-histidine intermediate" evidence="1">
    <location>
        <position position="98"/>
    </location>
</feature>
<comment type="caution">
    <text evidence="5">The sequence shown here is derived from an EMBL/GenBank/DDBJ whole genome shotgun (WGS) entry which is preliminary data.</text>
</comment>
<dbReference type="CDD" id="cd01276">
    <property type="entry name" value="PKCI_related"/>
    <property type="match status" value="1"/>
</dbReference>